<evidence type="ECO:0000313" key="14">
    <source>
        <dbReference type="Proteomes" id="UP001519328"/>
    </source>
</evidence>
<dbReference type="PROSITE" id="PS00178">
    <property type="entry name" value="AA_TRNA_LIGASE_I"/>
    <property type="match status" value="1"/>
</dbReference>
<dbReference type="EC" id="6.1.1.19" evidence="9"/>
<keyword evidence="5 9" id="KW-0067">ATP-binding</keyword>
<evidence type="ECO:0000256" key="4">
    <source>
        <dbReference type="ARBA" id="ARBA00022741"/>
    </source>
</evidence>
<comment type="subcellular location">
    <subcellularLocation>
        <location evidence="9">Cytoplasm</location>
    </subcellularLocation>
</comment>
<accession>A0ABS4HDA7</accession>
<keyword evidence="7 9" id="KW-0030">Aminoacyl-tRNA synthetase</keyword>
<dbReference type="SUPFAM" id="SSF55190">
    <property type="entry name" value="Arginyl-tRNA synthetase (ArgRS), N-terminal 'additional' domain"/>
    <property type="match status" value="1"/>
</dbReference>
<evidence type="ECO:0000256" key="8">
    <source>
        <dbReference type="ARBA" id="ARBA00049339"/>
    </source>
</evidence>
<dbReference type="Gene3D" id="1.10.730.10">
    <property type="entry name" value="Isoleucyl-tRNA Synthetase, Domain 1"/>
    <property type="match status" value="1"/>
</dbReference>
<dbReference type="Pfam" id="PF00750">
    <property type="entry name" value="tRNA-synt_1d"/>
    <property type="match status" value="1"/>
</dbReference>
<evidence type="ECO:0000256" key="6">
    <source>
        <dbReference type="ARBA" id="ARBA00022917"/>
    </source>
</evidence>
<dbReference type="Pfam" id="PF05746">
    <property type="entry name" value="DALR_1"/>
    <property type="match status" value="1"/>
</dbReference>
<dbReference type="CDD" id="cd00671">
    <property type="entry name" value="ArgRS_core"/>
    <property type="match status" value="1"/>
</dbReference>
<dbReference type="SMART" id="SM00836">
    <property type="entry name" value="DALR_1"/>
    <property type="match status" value="1"/>
</dbReference>
<gene>
    <name evidence="9" type="primary">argS</name>
    <name evidence="13" type="ORF">J2Z82_001829</name>
</gene>
<evidence type="ECO:0000256" key="5">
    <source>
        <dbReference type="ARBA" id="ARBA00022840"/>
    </source>
</evidence>
<dbReference type="GO" id="GO:0004814">
    <property type="term" value="F:arginine-tRNA ligase activity"/>
    <property type="evidence" value="ECO:0007669"/>
    <property type="project" value="UniProtKB-EC"/>
</dbReference>
<dbReference type="SMART" id="SM01016">
    <property type="entry name" value="Arg_tRNA_synt_N"/>
    <property type="match status" value="1"/>
</dbReference>
<dbReference type="PANTHER" id="PTHR11956:SF5">
    <property type="entry name" value="ARGININE--TRNA LIGASE, CYTOPLASMIC"/>
    <property type="match status" value="1"/>
</dbReference>
<dbReference type="Proteomes" id="UP001519328">
    <property type="component" value="Unassembled WGS sequence"/>
</dbReference>
<protein>
    <recommendedName>
        <fullName evidence="9">Arginine--tRNA ligase</fullName>
        <ecNumber evidence="9">6.1.1.19</ecNumber>
    </recommendedName>
    <alternativeName>
        <fullName evidence="9">Arginyl-tRNA synthetase</fullName>
        <shortName evidence="9">ArgRS</shortName>
    </alternativeName>
</protein>
<dbReference type="RefSeq" id="WP_209480439.1">
    <property type="nucleotide sequence ID" value="NZ_JAGGKK010000008.1"/>
</dbReference>
<keyword evidence="14" id="KW-1185">Reference proteome</keyword>
<proteinExistence type="inferred from homology"/>
<sequence length="556" mass="62430">MNVLAQTEDVLKQEIAASVLNANLATEDELPSVILEKPKDKAHGDFATNIAMQLARVAKKAPRQIADDIVANIDQSKATIEKVEIAGPGFINFFMKNDYLGELVPTILKADKTYGQTEAGQGKKVQVEFVSVNPTGDLHLGHARGAAFGDVFCNVLDAAGYNVEREYYINDAGNQIDNMALSIQARYLQALGHDAEMPEGGYHGKDLVGIGKQLATEYGDKWADADETERVKFFKEYGLTYELDKLKKDLNDFGVYFDNWFSEQSLYDNNKVTEAVQTLKDGNYVYEQDGATWFRSTDFGDDKDRVLIKQDGSYTYLTPDIAYHKNKIERGFDQIINVWGSDHHGYIARMRSAIEALGYPVEKFDVKVIQMVSLFEGGEKIRMSKRTGKAVALRELMEEVGVDAVRYYFVMRSNDSQLDFDMDLARSESNDNPVYYVQYAHARICTMLKQAKEKGLASDDNFNAELLTAEKEIDLLKKLGEFPKTIADAAEKHTPHKVTQYVFDLATLLHSFYNAEKVLNQDEPELTKARIALMKAVRITIANGLRILGVSAPEKM</sequence>
<comment type="subunit">
    <text evidence="9">Monomer.</text>
</comment>
<dbReference type="Pfam" id="PF03485">
    <property type="entry name" value="Arg_tRNA_synt_N"/>
    <property type="match status" value="1"/>
</dbReference>
<dbReference type="InterPro" id="IPR001412">
    <property type="entry name" value="aa-tRNA-synth_I_CS"/>
</dbReference>
<dbReference type="InterPro" id="IPR005148">
    <property type="entry name" value="Arg-tRNA-synth_N"/>
</dbReference>
<feature type="domain" description="DALR anticodon binding" evidence="11">
    <location>
        <begin position="437"/>
        <end position="556"/>
    </location>
</feature>
<dbReference type="InterPro" id="IPR014729">
    <property type="entry name" value="Rossmann-like_a/b/a_fold"/>
</dbReference>
<dbReference type="InterPro" id="IPR036695">
    <property type="entry name" value="Arg-tRNA-synth_N_sf"/>
</dbReference>
<dbReference type="PRINTS" id="PR01038">
    <property type="entry name" value="TRNASYNTHARG"/>
</dbReference>
<keyword evidence="3 9" id="KW-0436">Ligase</keyword>
<evidence type="ECO:0000256" key="3">
    <source>
        <dbReference type="ARBA" id="ARBA00022598"/>
    </source>
</evidence>
<name>A0ABS4HDA7_9BACI</name>
<comment type="catalytic activity">
    <reaction evidence="8 9">
        <text>tRNA(Arg) + L-arginine + ATP = L-arginyl-tRNA(Arg) + AMP + diphosphate</text>
        <dbReference type="Rhea" id="RHEA:20301"/>
        <dbReference type="Rhea" id="RHEA-COMP:9658"/>
        <dbReference type="Rhea" id="RHEA-COMP:9673"/>
        <dbReference type="ChEBI" id="CHEBI:30616"/>
        <dbReference type="ChEBI" id="CHEBI:32682"/>
        <dbReference type="ChEBI" id="CHEBI:33019"/>
        <dbReference type="ChEBI" id="CHEBI:78442"/>
        <dbReference type="ChEBI" id="CHEBI:78513"/>
        <dbReference type="ChEBI" id="CHEBI:456215"/>
        <dbReference type="EC" id="6.1.1.19"/>
    </reaction>
</comment>
<dbReference type="EMBL" id="JAGGKK010000008">
    <property type="protein sequence ID" value="MBP1948892.1"/>
    <property type="molecule type" value="Genomic_DNA"/>
</dbReference>
<evidence type="ECO:0000256" key="10">
    <source>
        <dbReference type="RuleBase" id="RU363038"/>
    </source>
</evidence>
<dbReference type="CDD" id="cd07956">
    <property type="entry name" value="Anticodon_Ia_Arg"/>
    <property type="match status" value="1"/>
</dbReference>
<dbReference type="InterPro" id="IPR009080">
    <property type="entry name" value="tRNAsynth_Ia_anticodon-bd"/>
</dbReference>
<evidence type="ECO:0000259" key="12">
    <source>
        <dbReference type="SMART" id="SM01016"/>
    </source>
</evidence>
<comment type="caution">
    <text evidence="13">The sequence shown here is derived from an EMBL/GenBank/DDBJ whole genome shotgun (WGS) entry which is preliminary data.</text>
</comment>
<reference evidence="13 14" key="1">
    <citation type="submission" date="2021-03" db="EMBL/GenBank/DDBJ databases">
        <title>Genomic Encyclopedia of Type Strains, Phase IV (KMG-IV): sequencing the most valuable type-strain genomes for metagenomic binning, comparative biology and taxonomic classification.</title>
        <authorList>
            <person name="Goeker M."/>
        </authorList>
    </citation>
    <scope>NUCLEOTIDE SEQUENCE [LARGE SCALE GENOMIC DNA]</scope>
    <source>
        <strain evidence="13 14">DSM 21085</strain>
    </source>
</reference>
<dbReference type="Gene3D" id="3.30.1360.70">
    <property type="entry name" value="Arginyl tRNA synthetase N-terminal domain"/>
    <property type="match status" value="1"/>
</dbReference>
<dbReference type="InterPro" id="IPR008909">
    <property type="entry name" value="DALR_anticod-bd"/>
</dbReference>
<evidence type="ECO:0000256" key="2">
    <source>
        <dbReference type="ARBA" id="ARBA00022490"/>
    </source>
</evidence>
<dbReference type="SUPFAM" id="SSF52374">
    <property type="entry name" value="Nucleotidylyl transferase"/>
    <property type="match status" value="1"/>
</dbReference>
<dbReference type="InterPro" id="IPR035684">
    <property type="entry name" value="ArgRS_core"/>
</dbReference>
<dbReference type="NCBIfam" id="TIGR00456">
    <property type="entry name" value="argS"/>
    <property type="match status" value="1"/>
</dbReference>
<organism evidence="13 14">
    <name type="scientific">Virgibacillus litoralis</name>
    <dbReference type="NCBI Taxonomy" id="578221"/>
    <lineage>
        <taxon>Bacteria</taxon>
        <taxon>Bacillati</taxon>
        <taxon>Bacillota</taxon>
        <taxon>Bacilli</taxon>
        <taxon>Bacillales</taxon>
        <taxon>Bacillaceae</taxon>
        <taxon>Virgibacillus</taxon>
    </lineage>
</organism>
<dbReference type="InterPro" id="IPR001278">
    <property type="entry name" value="Arg-tRNA-ligase"/>
</dbReference>
<dbReference type="Gene3D" id="3.40.50.620">
    <property type="entry name" value="HUPs"/>
    <property type="match status" value="1"/>
</dbReference>
<evidence type="ECO:0000259" key="11">
    <source>
        <dbReference type="SMART" id="SM00836"/>
    </source>
</evidence>
<dbReference type="SUPFAM" id="SSF47323">
    <property type="entry name" value="Anticodon-binding domain of a subclass of class I aminoacyl-tRNA synthetases"/>
    <property type="match status" value="1"/>
</dbReference>
<keyword evidence="4 9" id="KW-0547">Nucleotide-binding</keyword>
<keyword evidence="2 9" id="KW-0963">Cytoplasm</keyword>
<keyword evidence="6 9" id="KW-0648">Protein biosynthesis</keyword>
<comment type="similarity">
    <text evidence="1 9 10">Belongs to the class-I aminoacyl-tRNA synthetase family.</text>
</comment>
<evidence type="ECO:0000256" key="7">
    <source>
        <dbReference type="ARBA" id="ARBA00023146"/>
    </source>
</evidence>
<feature type="short sequence motif" description="'HIGH' region" evidence="9">
    <location>
        <begin position="132"/>
        <end position="142"/>
    </location>
</feature>
<feature type="domain" description="Arginyl tRNA synthetase N-terminal" evidence="12">
    <location>
        <begin position="5"/>
        <end position="95"/>
    </location>
</feature>
<evidence type="ECO:0000313" key="13">
    <source>
        <dbReference type="EMBL" id="MBP1948892.1"/>
    </source>
</evidence>
<dbReference type="PANTHER" id="PTHR11956">
    <property type="entry name" value="ARGINYL-TRNA SYNTHETASE"/>
    <property type="match status" value="1"/>
</dbReference>
<evidence type="ECO:0000256" key="9">
    <source>
        <dbReference type="HAMAP-Rule" id="MF_00123"/>
    </source>
</evidence>
<evidence type="ECO:0000256" key="1">
    <source>
        <dbReference type="ARBA" id="ARBA00005594"/>
    </source>
</evidence>
<dbReference type="HAMAP" id="MF_00123">
    <property type="entry name" value="Arg_tRNA_synth"/>
    <property type="match status" value="1"/>
</dbReference>